<protein>
    <recommendedName>
        <fullName evidence="5">NACHT domain-containing protein</fullName>
    </recommendedName>
</protein>
<dbReference type="InterPro" id="IPR032675">
    <property type="entry name" value="LRR_dom_sf"/>
</dbReference>
<dbReference type="GeneTree" id="ENSGT01150000286911"/>
<evidence type="ECO:0000256" key="2">
    <source>
        <dbReference type="ARBA" id="ARBA00022737"/>
    </source>
</evidence>
<keyword evidence="3" id="KW-0547">Nucleotide-binding</keyword>
<evidence type="ECO:0000256" key="3">
    <source>
        <dbReference type="ARBA" id="ARBA00022741"/>
    </source>
</evidence>
<dbReference type="SUPFAM" id="SSF52540">
    <property type="entry name" value="P-loop containing nucleoside triphosphate hydrolases"/>
    <property type="match status" value="1"/>
</dbReference>
<dbReference type="Pfam" id="PF13516">
    <property type="entry name" value="LRR_6"/>
    <property type="match status" value="2"/>
</dbReference>
<evidence type="ECO:0000259" key="5">
    <source>
        <dbReference type="PROSITE" id="PS50837"/>
    </source>
</evidence>
<dbReference type="PROSITE" id="PS50837">
    <property type="entry name" value="NACHT"/>
    <property type="match status" value="1"/>
</dbReference>
<dbReference type="OMA" id="SIQQEWA"/>
<keyword evidence="1" id="KW-0433">Leucine-rich repeat</keyword>
<reference evidence="6" key="2">
    <citation type="submission" date="2025-08" db="UniProtKB">
        <authorList>
            <consortium name="Ensembl"/>
        </authorList>
    </citation>
    <scope>IDENTIFICATION</scope>
</reference>
<sequence>IYIAAGKKEPEGDIERILQVIDTKQLGKKPRVSHTVKSRELFTGSAKKFNPKRMLLVGNTGMGKTYISKELQRTWAEGKTNRYECIIYLTFQELNLIEYNISINELLETSCESLSSVLTLRNVNLLIILDGLDEFKCKLNLDDQSLRSDVDTPLPISDLVSKLITKELLPNVDIMVTASWNVINNLEKYFTCMCVIQEFDDKQIKQYFDYICEDKYKSKSICDLIKKDNVSHFASVPLYSFMLHQIMKNVVITSESSVKNLNTSSKFLIQFLKSCSESILKDRKSVHESPAKDMNPEDIVRQLGKLSYKILLSGQLIVYAEVLKIYCLNEKILTECFPSFFYKKRSSDNSFEYRHPAINEMFAAFYCACIIRDNELKECLDAWVRGIIPQNVKSKLLFDVPIHHRLQLENFTRLFMGFLSTGNDKSLQSDSATLKDTTREKLIEWFQGLQWKDLHPNECLNLLHCIFELQDPVVTQKVSAYMKNIRLFNKPLSAIDVQALRFSLKGSKLEELDLRFCELGDKDIYIYIYIYIKSNKQAVITDLKLWSNKLSEKSGEILSEILHTPQCVIEVLSVSPARIVVRGAAALDARAPQRPPHDLCLTVGNNHLGPAGVRCLWKALESNQTLKTLHVHDNDINDESIETLVQSLTQNTTLKELFLCMNDFSKDGLKKFKELRSDLKVVQKI</sequence>
<dbReference type="InterPro" id="IPR041267">
    <property type="entry name" value="NLRP_HD2"/>
</dbReference>
<evidence type="ECO:0000256" key="4">
    <source>
        <dbReference type="ARBA" id="ARBA00022840"/>
    </source>
</evidence>
<dbReference type="InterPro" id="IPR051261">
    <property type="entry name" value="NLR"/>
</dbReference>
<evidence type="ECO:0000256" key="1">
    <source>
        <dbReference type="ARBA" id="ARBA00022614"/>
    </source>
</evidence>
<dbReference type="EMBL" id="AFYH01142152">
    <property type="status" value="NOT_ANNOTATED_CDS"/>
    <property type="molecule type" value="Genomic_DNA"/>
</dbReference>
<dbReference type="HOGENOM" id="CLU_002274_3_2_1"/>
<dbReference type="Proteomes" id="UP000008672">
    <property type="component" value="Unassembled WGS sequence"/>
</dbReference>
<dbReference type="Gene3D" id="3.80.10.10">
    <property type="entry name" value="Ribonuclease Inhibitor"/>
    <property type="match status" value="1"/>
</dbReference>
<dbReference type="Ensembl" id="ENSLACT00000007697.1">
    <property type="protein sequence ID" value="ENSLACP00000007633.1"/>
    <property type="gene ID" value="ENSLACG00000006764.1"/>
</dbReference>
<dbReference type="AlphaFoldDB" id="H3ADB2"/>
<dbReference type="EMBL" id="AFYH01142151">
    <property type="status" value="NOT_ANNOTATED_CDS"/>
    <property type="molecule type" value="Genomic_DNA"/>
</dbReference>
<organism evidence="6 7">
    <name type="scientific">Latimeria chalumnae</name>
    <name type="common">Coelacanth</name>
    <dbReference type="NCBI Taxonomy" id="7897"/>
    <lineage>
        <taxon>Eukaryota</taxon>
        <taxon>Metazoa</taxon>
        <taxon>Chordata</taxon>
        <taxon>Craniata</taxon>
        <taxon>Vertebrata</taxon>
        <taxon>Euteleostomi</taxon>
        <taxon>Coelacanthiformes</taxon>
        <taxon>Coelacanthidae</taxon>
        <taxon>Latimeria</taxon>
    </lineage>
</organism>
<dbReference type="Pfam" id="PF17776">
    <property type="entry name" value="NLRC4_HD2"/>
    <property type="match status" value="1"/>
</dbReference>
<dbReference type="Pfam" id="PF05729">
    <property type="entry name" value="NACHT"/>
    <property type="match status" value="1"/>
</dbReference>
<keyword evidence="2" id="KW-0677">Repeat</keyword>
<dbReference type="eggNOG" id="ENOG502S3CB">
    <property type="taxonomic scope" value="Eukaryota"/>
</dbReference>
<reference evidence="6" key="3">
    <citation type="submission" date="2025-09" db="UniProtKB">
        <authorList>
            <consortium name="Ensembl"/>
        </authorList>
    </citation>
    <scope>IDENTIFICATION</scope>
</reference>
<keyword evidence="7" id="KW-1185">Reference proteome</keyword>
<accession>H3ADB2</accession>
<keyword evidence="4" id="KW-0067">ATP-binding</keyword>
<dbReference type="PANTHER" id="PTHR24106">
    <property type="entry name" value="NACHT, LRR AND CARD DOMAINS-CONTAINING"/>
    <property type="match status" value="1"/>
</dbReference>
<dbReference type="InterPro" id="IPR001611">
    <property type="entry name" value="Leu-rich_rpt"/>
</dbReference>
<dbReference type="InterPro" id="IPR007111">
    <property type="entry name" value="NACHT_NTPase"/>
</dbReference>
<name>H3ADB2_LATCH</name>
<dbReference type="EMBL" id="AFYH01142150">
    <property type="status" value="NOT_ANNOTATED_CDS"/>
    <property type="molecule type" value="Genomic_DNA"/>
</dbReference>
<reference evidence="7" key="1">
    <citation type="submission" date="2011-08" db="EMBL/GenBank/DDBJ databases">
        <title>The draft genome of Latimeria chalumnae.</title>
        <authorList>
            <person name="Di Palma F."/>
            <person name="Alfoldi J."/>
            <person name="Johnson J."/>
            <person name="Berlin A."/>
            <person name="Gnerre S."/>
            <person name="Jaffe D."/>
            <person name="MacCallum I."/>
            <person name="Young S."/>
            <person name="Walker B.J."/>
            <person name="Lander E."/>
            <person name="Lindblad-Toh K."/>
        </authorList>
    </citation>
    <scope>NUCLEOTIDE SEQUENCE [LARGE SCALE GENOMIC DNA]</scope>
    <source>
        <strain evidence="7">Wild caught</strain>
    </source>
</reference>
<proteinExistence type="predicted"/>
<evidence type="ECO:0000313" key="6">
    <source>
        <dbReference type="Ensembl" id="ENSLACP00000007633.1"/>
    </source>
</evidence>
<dbReference type="SMART" id="SM00368">
    <property type="entry name" value="LRR_RI"/>
    <property type="match status" value="4"/>
</dbReference>
<dbReference type="InParanoid" id="H3ADB2"/>
<dbReference type="GO" id="GO:0005524">
    <property type="term" value="F:ATP binding"/>
    <property type="evidence" value="ECO:0007669"/>
    <property type="project" value="UniProtKB-KW"/>
</dbReference>
<dbReference type="InterPro" id="IPR027417">
    <property type="entry name" value="P-loop_NTPase"/>
</dbReference>
<feature type="domain" description="NACHT" evidence="5">
    <location>
        <begin position="52"/>
        <end position="179"/>
    </location>
</feature>
<dbReference type="Gene3D" id="3.40.50.300">
    <property type="entry name" value="P-loop containing nucleotide triphosphate hydrolases"/>
    <property type="match status" value="1"/>
</dbReference>
<evidence type="ECO:0000313" key="7">
    <source>
        <dbReference type="Proteomes" id="UP000008672"/>
    </source>
</evidence>
<dbReference type="SUPFAM" id="SSF52047">
    <property type="entry name" value="RNI-like"/>
    <property type="match status" value="1"/>
</dbReference>